<keyword evidence="3" id="KW-1185">Reference proteome</keyword>
<proteinExistence type="predicted"/>
<accession>A0A2G7FMZ4</accession>
<name>A0A2G7FMZ4_9EURO</name>
<gene>
    <name evidence="2" type="ORF">AARAC_010510</name>
</gene>
<reference evidence="2 3" key="1">
    <citation type="submission" date="2017-05" db="EMBL/GenBank/DDBJ databases">
        <title>Genome sequence for an aflatoxigenic pathogen of Argentinian peanut, Aspergillus arachidicola.</title>
        <authorList>
            <person name="Moore G."/>
            <person name="Beltz S.B."/>
            <person name="Mack B.M."/>
        </authorList>
    </citation>
    <scope>NUCLEOTIDE SEQUENCE [LARGE SCALE GENOMIC DNA]</scope>
    <source>
        <strain evidence="2 3">CBS 117610</strain>
    </source>
</reference>
<sequence>MLLPFNMYDFPPLTYNATESGIGDEQPNYSRLMCQDMFNDQNISVTGIDDIDGTGGTSQTAHPPSRDTAELGQGDRYGLQVNGSTTYDHDSSLAGLIHPESTDQLILRKLLQMEATVNRLEQARKEGVDKTLNERMNILAERLDKMDVRVNAFAGIVDELLDLPDKVENLSKWMNDLGNTFQREKEWMNNLMSGVDDACKRFRYLIFGLSQPRGRNRLGSGHEKEQENEG</sequence>
<dbReference type="AlphaFoldDB" id="A0A2G7FMZ4"/>
<protein>
    <submittedName>
        <fullName evidence="2">Uncharacterized protein</fullName>
    </submittedName>
</protein>
<evidence type="ECO:0000256" key="1">
    <source>
        <dbReference type="SAM" id="MobiDB-lite"/>
    </source>
</evidence>
<feature type="region of interest" description="Disordered" evidence="1">
    <location>
        <begin position="46"/>
        <end position="73"/>
    </location>
</feature>
<evidence type="ECO:0000313" key="3">
    <source>
        <dbReference type="Proteomes" id="UP000231358"/>
    </source>
</evidence>
<evidence type="ECO:0000313" key="2">
    <source>
        <dbReference type="EMBL" id="PIG82010.1"/>
    </source>
</evidence>
<comment type="caution">
    <text evidence="2">The sequence shown here is derived from an EMBL/GenBank/DDBJ whole genome shotgun (WGS) entry which is preliminary data.</text>
</comment>
<dbReference type="EMBL" id="NEXV01000531">
    <property type="protein sequence ID" value="PIG82010.1"/>
    <property type="molecule type" value="Genomic_DNA"/>
</dbReference>
<dbReference type="Proteomes" id="UP000231358">
    <property type="component" value="Unassembled WGS sequence"/>
</dbReference>
<organism evidence="2 3">
    <name type="scientific">Aspergillus arachidicola</name>
    <dbReference type="NCBI Taxonomy" id="656916"/>
    <lineage>
        <taxon>Eukaryota</taxon>
        <taxon>Fungi</taxon>
        <taxon>Dikarya</taxon>
        <taxon>Ascomycota</taxon>
        <taxon>Pezizomycotina</taxon>
        <taxon>Eurotiomycetes</taxon>
        <taxon>Eurotiomycetidae</taxon>
        <taxon>Eurotiales</taxon>
        <taxon>Aspergillaceae</taxon>
        <taxon>Aspergillus</taxon>
        <taxon>Aspergillus subgen. Circumdati</taxon>
    </lineage>
</organism>